<dbReference type="Proteomes" id="UP001552594">
    <property type="component" value="Unassembled WGS sequence"/>
</dbReference>
<feature type="signal peptide" evidence="1">
    <location>
        <begin position="1"/>
        <end position="21"/>
    </location>
</feature>
<evidence type="ECO:0000313" key="2">
    <source>
        <dbReference type="EMBL" id="MEV5506883.1"/>
    </source>
</evidence>
<accession>A0ABV3JW28</accession>
<reference evidence="2 3" key="1">
    <citation type="submission" date="2024-06" db="EMBL/GenBank/DDBJ databases">
        <title>The Natural Products Discovery Center: Release of the First 8490 Sequenced Strains for Exploring Actinobacteria Biosynthetic Diversity.</title>
        <authorList>
            <person name="Kalkreuter E."/>
            <person name="Kautsar S.A."/>
            <person name="Yang D."/>
            <person name="Bader C.D."/>
            <person name="Teijaro C.N."/>
            <person name="Fluegel L."/>
            <person name="Davis C.M."/>
            <person name="Simpson J.R."/>
            <person name="Lauterbach L."/>
            <person name="Steele A.D."/>
            <person name="Gui C."/>
            <person name="Meng S."/>
            <person name="Li G."/>
            <person name="Viehrig K."/>
            <person name="Ye F."/>
            <person name="Su P."/>
            <person name="Kiefer A.F."/>
            <person name="Nichols A."/>
            <person name="Cepeda A.J."/>
            <person name="Yan W."/>
            <person name="Fan B."/>
            <person name="Jiang Y."/>
            <person name="Adhikari A."/>
            <person name="Zheng C.-J."/>
            <person name="Schuster L."/>
            <person name="Cowan T.M."/>
            <person name="Smanski M.J."/>
            <person name="Chevrette M.G."/>
            <person name="De Carvalho L.P.S."/>
            <person name="Shen B."/>
        </authorList>
    </citation>
    <scope>NUCLEOTIDE SEQUENCE [LARGE SCALE GENOMIC DNA]</scope>
    <source>
        <strain evidence="2 3">NPDC052347</strain>
    </source>
</reference>
<comment type="caution">
    <text evidence="2">The sequence shown here is derived from an EMBL/GenBank/DDBJ whole genome shotgun (WGS) entry which is preliminary data.</text>
</comment>
<sequence length="146" mass="15748">MRKRMFGAAILALGLSAPFQAAAVAQPHTPANAQALWDTCQAALDSPHESHTNPDVINVHADLKGCKKKMPHYSISVTLYKENQQVAHNSGSGANKFKARVVANWPPPKGQCHKYSATATYTITADGHAHTTTLTNHSQGEICIHK</sequence>
<keyword evidence="3" id="KW-1185">Reference proteome</keyword>
<evidence type="ECO:0000313" key="3">
    <source>
        <dbReference type="Proteomes" id="UP001552594"/>
    </source>
</evidence>
<keyword evidence="1" id="KW-0732">Signal</keyword>
<name>A0ABV3JW28_STRON</name>
<organism evidence="2 3">
    <name type="scientific">Streptomyces orinoci</name>
    <name type="common">Streptoverticillium orinoci</name>
    <dbReference type="NCBI Taxonomy" id="67339"/>
    <lineage>
        <taxon>Bacteria</taxon>
        <taxon>Bacillati</taxon>
        <taxon>Actinomycetota</taxon>
        <taxon>Actinomycetes</taxon>
        <taxon>Kitasatosporales</taxon>
        <taxon>Streptomycetaceae</taxon>
        <taxon>Streptomyces</taxon>
    </lineage>
</organism>
<dbReference type="RefSeq" id="WP_109280883.1">
    <property type="nucleotide sequence ID" value="NZ_JBFAUK010000006.1"/>
</dbReference>
<gene>
    <name evidence="2" type="ORF">AB0L16_10440</name>
</gene>
<proteinExistence type="predicted"/>
<evidence type="ECO:0000256" key="1">
    <source>
        <dbReference type="SAM" id="SignalP"/>
    </source>
</evidence>
<feature type="chain" id="PRO_5045335794" description="Secreted protein" evidence="1">
    <location>
        <begin position="22"/>
        <end position="146"/>
    </location>
</feature>
<protein>
    <recommendedName>
        <fullName evidence="4">Secreted protein</fullName>
    </recommendedName>
</protein>
<evidence type="ECO:0008006" key="4">
    <source>
        <dbReference type="Google" id="ProtNLM"/>
    </source>
</evidence>
<dbReference type="EMBL" id="JBFAUK010000006">
    <property type="protein sequence ID" value="MEV5506883.1"/>
    <property type="molecule type" value="Genomic_DNA"/>
</dbReference>